<evidence type="ECO:0000313" key="6">
    <source>
        <dbReference type="Proteomes" id="UP001165584"/>
    </source>
</evidence>
<comment type="similarity">
    <text evidence="1 4">Belongs to the glycerate kinase type-1 family.</text>
</comment>
<accession>A0ABT2GKV4</accession>
<keyword evidence="6" id="KW-1185">Reference proteome</keyword>
<dbReference type="EMBL" id="JANLCM010000001">
    <property type="protein sequence ID" value="MCS5716848.1"/>
    <property type="molecule type" value="Genomic_DNA"/>
</dbReference>
<keyword evidence="3 4" id="KW-0418">Kinase</keyword>
<evidence type="ECO:0000256" key="2">
    <source>
        <dbReference type="ARBA" id="ARBA00022679"/>
    </source>
</evidence>
<name>A0ABT2GKV4_9MICO</name>
<evidence type="ECO:0000313" key="5">
    <source>
        <dbReference type="EMBL" id="MCS5716848.1"/>
    </source>
</evidence>
<dbReference type="GO" id="GO:0016301">
    <property type="term" value="F:kinase activity"/>
    <property type="evidence" value="ECO:0007669"/>
    <property type="project" value="UniProtKB-KW"/>
</dbReference>
<keyword evidence="2 4" id="KW-0808">Transferase</keyword>
<evidence type="ECO:0000256" key="1">
    <source>
        <dbReference type="ARBA" id="ARBA00006284"/>
    </source>
</evidence>
<dbReference type="SUPFAM" id="SSF110738">
    <property type="entry name" value="Glycerate kinase I"/>
    <property type="match status" value="1"/>
</dbReference>
<dbReference type="InterPro" id="IPR004381">
    <property type="entry name" value="Glycerate_kinase"/>
</dbReference>
<gene>
    <name evidence="5" type="ORF">N1027_01725</name>
</gene>
<dbReference type="InterPro" id="IPR036129">
    <property type="entry name" value="Glycerate_kinase_sf"/>
</dbReference>
<evidence type="ECO:0000256" key="3">
    <source>
        <dbReference type="ARBA" id="ARBA00022777"/>
    </source>
</evidence>
<proteinExistence type="inferred from homology"/>
<dbReference type="RefSeq" id="WP_259504457.1">
    <property type="nucleotide sequence ID" value="NZ_JANLCM010000001.1"/>
</dbReference>
<dbReference type="NCBIfam" id="TIGR00045">
    <property type="entry name" value="glycerate kinase"/>
    <property type="match status" value="1"/>
</dbReference>
<dbReference type="Proteomes" id="UP001165584">
    <property type="component" value="Unassembled WGS sequence"/>
</dbReference>
<protein>
    <submittedName>
        <fullName evidence="5">Glycerate kinase</fullName>
    </submittedName>
</protein>
<organism evidence="5 6">
    <name type="scientific">Herbiconiux aconitum</name>
    <dbReference type="NCBI Taxonomy" id="2970913"/>
    <lineage>
        <taxon>Bacteria</taxon>
        <taxon>Bacillati</taxon>
        <taxon>Actinomycetota</taxon>
        <taxon>Actinomycetes</taxon>
        <taxon>Micrococcales</taxon>
        <taxon>Microbacteriaceae</taxon>
        <taxon>Herbiconiux</taxon>
    </lineage>
</organism>
<sequence length="374" mass="37693">MSRRRVVVAPDSFKGTATAIEVADSLAAGWREVHPDDEVRCLPMADGGEGALDAFAIARPDARRMPVTVTGPDDRAVDAYWLLLPGPQGDTAGGTGVVELANTSGITLLNPLRPMEAHSIGFGQAIRAALDAGVERLVLAIGGSSSTDGGAGVLQVLGAQFVGVDGVPVPSGNGGLGAVQRAVFEGLVPLPAGGVRVLSDVTNPLLGRLGAVAVFGAQKGIGDGLAHQAEENLANFARVVTDARGTDPHEPGTGAAGGVGFGLVAWGAELVAGAAAVGAEIGLPALVADADIVLTGEGRYDHQSESGKVPSYVRGLARDAGARTGLVAGALQATPRDFDAAVSLTDLAGTAEAAMADTQRWLQEAARRLATELT</sequence>
<dbReference type="Pfam" id="PF02595">
    <property type="entry name" value="Gly_kinase"/>
    <property type="match status" value="1"/>
</dbReference>
<dbReference type="PIRSF" id="PIRSF006078">
    <property type="entry name" value="GlxK"/>
    <property type="match status" value="1"/>
</dbReference>
<evidence type="ECO:0000256" key="4">
    <source>
        <dbReference type="PIRNR" id="PIRNR006078"/>
    </source>
</evidence>
<comment type="caution">
    <text evidence="5">The sequence shown here is derived from an EMBL/GenBank/DDBJ whole genome shotgun (WGS) entry which is preliminary data.</text>
</comment>
<dbReference type="Gene3D" id="3.40.50.10350">
    <property type="entry name" value="Glycerate kinase, domain 1"/>
    <property type="match status" value="1"/>
</dbReference>
<dbReference type="InterPro" id="IPR018197">
    <property type="entry name" value="Glycerate_kinase_RE-like"/>
</dbReference>
<dbReference type="PANTHER" id="PTHR21599">
    <property type="entry name" value="GLYCERATE KINASE"/>
    <property type="match status" value="1"/>
</dbReference>
<dbReference type="InterPro" id="IPR018193">
    <property type="entry name" value="Glyc_kinase_flavodox-like_fold"/>
</dbReference>
<reference evidence="5" key="1">
    <citation type="submission" date="2022-08" db="EMBL/GenBank/DDBJ databases">
        <authorList>
            <person name="Deng Y."/>
            <person name="Han X.-F."/>
            <person name="Zhang Y.-Q."/>
        </authorList>
    </citation>
    <scope>NUCLEOTIDE SEQUENCE</scope>
    <source>
        <strain evidence="5">CPCC 205763</strain>
    </source>
</reference>
<dbReference type="PANTHER" id="PTHR21599:SF0">
    <property type="entry name" value="GLYCERATE KINASE"/>
    <property type="match status" value="1"/>
</dbReference>
<dbReference type="Gene3D" id="3.90.1510.10">
    <property type="entry name" value="Glycerate kinase, domain 2"/>
    <property type="match status" value="1"/>
</dbReference>